<organism evidence="32">
    <name type="scientific">Xenopus tropicalis</name>
    <name type="common">Western clawed frog</name>
    <name type="synonym">Silurana tropicalis</name>
    <dbReference type="NCBI Taxonomy" id="8364"/>
    <lineage>
        <taxon>Eukaryota</taxon>
        <taxon>Metazoa</taxon>
        <taxon>Chordata</taxon>
        <taxon>Craniata</taxon>
        <taxon>Vertebrata</taxon>
        <taxon>Euteleostomi</taxon>
        <taxon>Amphibia</taxon>
        <taxon>Batrachia</taxon>
        <taxon>Anura</taxon>
        <taxon>Pipoidea</taxon>
        <taxon>Pipidae</taxon>
        <taxon>Xenopodinae</taxon>
        <taxon>Xenopus</taxon>
        <taxon>Silurana</taxon>
    </lineage>
</organism>
<keyword evidence="12" id="KW-0964">Secreted</keyword>
<dbReference type="InterPro" id="IPR008983">
    <property type="entry name" value="Tumour_necrosis_fac-like_dom"/>
</dbReference>
<evidence type="ECO:0000256" key="10">
    <source>
        <dbReference type="ARBA" id="ARBA00022491"/>
    </source>
</evidence>
<dbReference type="GO" id="GO:0005164">
    <property type="term" value="F:tumor necrosis factor receptor binding"/>
    <property type="evidence" value="ECO:0007669"/>
    <property type="project" value="InterPro"/>
</dbReference>
<keyword evidence="19 30" id="KW-0472">Membrane</keyword>
<evidence type="ECO:0000256" key="11">
    <source>
        <dbReference type="ARBA" id="ARBA00022514"/>
    </source>
</evidence>
<dbReference type="CDD" id="cd00184">
    <property type="entry name" value="TNF"/>
    <property type="match status" value="1"/>
</dbReference>
<keyword evidence="23" id="KW-0458">Lysosome</keyword>
<evidence type="ECO:0000256" key="14">
    <source>
        <dbReference type="ARBA" id="ARBA00022703"/>
    </source>
</evidence>
<dbReference type="SUPFAM" id="SSF49842">
    <property type="entry name" value="TNF-like"/>
    <property type="match status" value="1"/>
</dbReference>
<name>A4IH35_XENTR</name>
<evidence type="ECO:0000256" key="19">
    <source>
        <dbReference type="ARBA" id="ARBA00023136"/>
    </source>
</evidence>
<dbReference type="GO" id="GO:0005886">
    <property type="term" value="C:plasma membrane"/>
    <property type="evidence" value="ECO:0007669"/>
    <property type="project" value="UniProtKB-SubCell"/>
</dbReference>
<evidence type="ECO:0000256" key="4">
    <source>
        <dbReference type="ARBA" id="ARBA00004321"/>
    </source>
</evidence>
<evidence type="ECO:0000256" key="27">
    <source>
        <dbReference type="ARBA" id="ARBA00045660"/>
    </source>
</evidence>
<evidence type="ECO:0000256" key="22">
    <source>
        <dbReference type="ARBA" id="ARBA00023180"/>
    </source>
</evidence>
<evidence type="ECO:0000256" key="13">
    <source>
        <dbReference type="ARBA" id="ARBA00022692"/>
    </source>
</evidence>
<dbReference type="GO" id="GO:0005125">
    <property type="term" value="F:cytokine activity"/>
    <property type="evidence" value="ECO:0007669"/>
    <property type="project" value="UniProtKB-KW"/>
</dbReference>
<evidence type="ECO:0000256" key="7">
    <source>
        <dbReference type="ARBA" id="ARBA00008670"/>
    </source>
</evidence>
<evidence type="ECO:0000256" key="24">
    <source>
        <dbReference type="ARBA" id="ARBA00023242"/>
    </source>
</evidence>
<evidence type="ECO:0000256" key="12">
    <source>
        <dbReference type="ARBA" id="ARBA00022525"/>
    </source>
</evidence>
<evidence type="ECO:0000256" key="28">
    <source>
        <dbReference type="ARBA" id="ARBA00047144"/>
    </source>
</evidence>
<comment type="function">
    <text evidence="1">Cytoplasmic form induces gene transcription inhibition.</text>
</comment>
<dbReference type="AlphaFoldDB" id="A4IH35"/>
<keyword evidence="14" id="KW-0053">Apoptosis</keyword>
<gene>
    <name evidence="32" type="primary">LOC100124789</name>
</gene>
<keyword evidence="22" id="KW-0325">Glycoprotein</keyword>
<comment type="similarity">
    <text evidence="7">Belongs to the tumor necrosis factor family.</text>
</comment>
<protein>
    <recommendedName>
        <fullName evidence="8">Tumor necrosis factor ligand superfamily member 6</fullName>
    </recommendedName>
    <alternativeName>
        <fullName evidence="26">Fas antigen ligand</fullName>
    </alternativeName>
</protein>
<keyword evidence="20" id="KW-1015">Disulfide bond</keyword>
<evidence type="ECO:0000256" key="5">
    <source>
        <dbReference type="ARBA" id="ARBA00004401"/>
    </source>
</evidence>
<evidence type="ECO:0000256" key="16">
    <source>
        <dbReference type="ARBA" id="ARBA00022968"/>
    </source>
</evidence>
<evidence type="ECO:0000256" key="21">
    <source>
        <dbReference type="ARBA" id="ARBA00023163"/>
    </source>
</evidence>
<keyword evidence="15" id="KW-0832">Ubl conjugation</keyword>
<keyword evidence="9" id="KW-1003">Cell membrane</keyword>
<dbReference type="eggNOG" id="ENOG502RXC1">
    <property type="taxonomic scope" value="Eukaryota"/>
</dbReference>
<comment type="subcellular location">
    <subcellularLocation>
        <location evidence="5">Cell membrane</location>
        <topology evidence="5">Single-pass type II membrane protein</topology>
    </subcellularLocation>
    <subcellularLocation>
        <location evidence="4">Cytoplasmic vesicle lumen</location>
    </subcellularLocation>
    <subcellularLocation>
        <location evidence="3">Lysosome lumen</location>
    </subcellularLocation>
    <subcellularLocation>
        <location evidence="2">Nucleus</location>
    </subcellularLocation>
    <subcellularLocation>
        <location evidence="6">Secreted</location>
    </subcellularLocation>
</comment>
<keyword evidence="10" id="KW-0678">Repressor</keyword>
<dbReference type="PANTHER" id="PTHR11471:SF33">
    <property type="entry name" value="TUMOR NECROSIS FACTOR LIGAND SUPERFAMILY MEMBER 6"/>
    <property type="match status" value="1"/>
</dbReference>
<evidence type="ECO:0000256" key="8">
    <source>
        <dbReference type="ARBA" id="ARBA00018020"/>
    </source>
</evidence>
<comment type="function">
    <text evidence="27">Induces FAS-mediated activation of NF-kappa-B, initiating non-apoptotic signaling pathways. Can induce apoptosis but does not appear to be essential for this process.</text>
</comment>
<dbReference type="GO" id="GO:0006955">
    <property type="term" value="P:immune response"/>
    <property type="evidence" value="ECO:0007669"/>
    <property type="project" value="InterPro"/>
</dbReference>
<feature type="domain" description="THD" evidence="31">
    <location>
        <begin position="140"/>
        <end position="281"/>
    </location>
</feature>
<keyword evidence="18" id="KW-0805">Transcription regulation</keyword>
<dbReference type="FunFam" id="2.60.120.40:FF:000017">
    <property type="entry name" value="Tumor necrosis factor ligand superfamily member 6"/>
    <property type="match status" value="1"/>
</dbReference>
<accession>A4IH35</accession>
<evidence type="ECO:0000256" key="29">
    <source>
        <dbReference type="SAM" id="MobiDB-lite"/>
    </source>
</evidence>
<dbReference type="PANTHER" id="PTHR11471">
    <property type="entry name" value="TUMOR NECROSIS FACTOR FAMILY MEMBER"/>
    <property type="match status" value="1"/>
</dbReference>
<dbReference type="PROSITE" id="PS50049">
    <property type="entry name" value="THD_2"/>
    <property type="match status" value="1"/>
</dbReference>
<keyword evidence="24" id="KW-0539">Nucleus</keyword>
<evidence type="ECO:0000256" key="30">
    <source>
        <dbReference type="SAM" id="Phobius"/>
    </source>
</evidence>
<evidence type="ECO:0000256" key="1">
    <source>
        <dbReference type="ARBA" id="ARBA00003149"/>
    </source>
</evidence>
<dbReference type="GO" id="GO:0008625">
    <property type="term" value="P:extrinsic apoptotic signaling pathway via death domain receptors"/>
    <property type="evidence" value="ECO:0007669"/>
    <property type="project" value="UniProtKB-ARBA"/>
</dbReference>
<evidence type="ECO:0000256" key="6">
    <source>
        <dbReference type="ARBA" id="ARBA00004613"/>
    </source>
</evidence>
<dbReference type="GO" id="GO:0060205">
    <property type="term" value="C:cytoplasmic vesicle lumen"/>
    <property type="evidence" value="ECO:0007669"/>
    <property type="project" value="UniProtKB-SubCell"/>
</dbReference>
<dbReference type="SMART" id="SM00207">
    <property type="entry name" value="TNF"/>
    <property type="match status" value="1"/>
</dbReference>
<evidence type="ECO:0000256" key="26">
    <source>
        <dbReference type="ARBA" id="ARBA00030913"/>
    </source>
</evidence>
<keyword evidence="21" id="KW-0804">Transcription</keyword>
<dbReference type="GO" id="GO:0043202">
    <property type="term" value="C:lysosomal lumen"/>
    <property type="evidence" value="ECO:0007669"/>
    <property type="project" value="UniProtKB-SubCell"/>
</dbReference>
<evidence type="ECO:0000256" key="17">
    <source>
        <dbReference type="ARBA" id="ARBA00022989"/>
    </source>
</evidence>
<evidence type="ECO:0000256" key="20">
    <source>
        <dbReference type="ARBA" id="ARBA00023157"/>
    </source>
</evidence>
<feature type="transmembrane region" description="Helical" evidence="30">
    <location>
        <begin position="75"/>
        <end position="97"/>
    </location>
</feature>
<dbReference type="Pfam" id="PF00229">
    <property type="entry name" value="TNF"/>
    <property type="match status" value="1"/>
</dbReference>
<keyword evidence="13 30" id="KW-0812">Transmembrane</keyword>
<evidence type="ECO:0000256" key="23">
    <source>
        <dbReference type="ARBA" id="ARBA00023228"/>
    </source>
</evidence>
<keyword evidence="16" id="KW-0735">Signal-anchor</keyword>
<evidence type="ECO:0000259" key="31">
    <source>
        <dbReference type="PROSITE" id="PS50049"/>
    </source>
</evidence>
<dbReference type="PRINTS" id="PR01681">
    <property type="entry name" value="FASLIGAND"/>
</dbReference>
<evidence type="ECO:0000313" key="32">
    <source>
        <dbReference type="EMBL" id="AAI35357.1"/>
    </source>
</evidence>
<keyword evidence="11" id="KW-0202">Cytokine</keyword>
<evidence type="ECO:0000256" key="2">
    <source>
        <dbReference type="ARBA" id="ARBA00004123"/>
    </source>
</evidence>
<dbReference type="InterPro" id="IPR006052">
    <property type="entry name" value="TNF_dom"/>
</dbReference>
<dbReference type="GO" id="GO:0005634">
    <property type="term" value="C:nucleus"/>
    <property type="evidence" value="ECO:0007669"/>
    <property type="project" value="UniProtKB-SubCell"/>
</dbReference>
<dbReference type="InterPro" id="IPR028326">
    <property type="entry name" value="FASL"/>
</dbReference>
<dbReference type="Gene3D" id="2.60.120.40">
    <property type="match status" value="1"/>
</dbReference>
<dbReference type="EMBL" id="BC135356">
    <property type="protein sequence ID" value="AAI35357.1"/>
    <property type="molecule type" value="mRNA"/>
</dbReference>
<feature type="non-terminal residue" evidence="32">
    <location>
        <position position="1"/>
    </location>
</feature>
<evidence type="ECO:0000256" key="25">
    <source>
        <dbReference type="ARBA" id="ARBA00023329"/>
    </source>
</evidence>
<evidence type="ECO:0000256" key="15">
    <source>
        <dbReference type="ARBA" id="ARBA00022843"/>
    </source>
</evidence>
<evidence type="ECO:0000256" key="18">
    <source>
        <dbReference type="ARBA" id="ARBA00023015"/>
    </source>
</evidence>
<sequence>LKLQHNTKTSAAHYVDFRLTNPIMQQDMRYAQPSVFWTDPCRTPPLPPLPPNQVNMPLPPPFPDFRRKRRKDGTCTYLLIMFLLILLALFGVGLGTYKIIELQKELDNVKEISGDQALPPALEKLIGLNKHPTEKKESRLAAHVTGKEGKEGKEGPTLPLAWEETFGRAFTSGIQYKNRGLVVNQTGLYFLYSSIYFRSTSCQSKELSHTVYKKSKRYPGELILMQNTEYQYCTSNNKWGRHSYLGSLFNFTMDETIYVNVSDVKLVGFDESRTFFGLYKL</sequence>
<reference evidence="32" key="1">
    <citation type="submission" date="2007-03" db="EMBL/GenBank/DDBJ databases">
        <authorList>
            <consortium name="NIH - Xenopus Gene Collection (XGC) project"/>
        </authorList>
    </citation>
    <scope>NUCLEOTIDE SEQUENCE [LARGE SCALE MRNA]</scope>
    <source>
        <tissue evidence="32">Whole embryo</tissue>
    </source>
</reference>
<keyword evidence="25" id="KW-0968">Cytoplasmic vesicle</keyword>
<feature type="region of interest" description="Disordered" evidence="29">
    <location>
        <begin position="133"/>
        <end position="154"/>
    </location>
</feature>
<keyword evidence="17 30" id="KW-1133">Transmembrane helix</keyword>
<proteinExistence type="evidence at transcript level"/>
<comment type="subunit">
    <text evidence="28">Homotrimer. Interacts with ARHGAP9, BAIAP2L1, BTK, CACNB3, CACNB4, CRK, DLG2, DNMBP, DOCK4, EPS8L3, FGR, FYB1, FYN, HCK, ITK, ITSN2, KALRN, LYN, MACC1, MIA, MPP4, MYO15A, NCF1, NCK1, NCK2, NCKIPSD, OSTF1, PIK3R1, PSTPIP1, RIMBP3C, SAMSN1, SH3GL3, SH3PXD2B, SH3PXD2A, SH3RF2, SKAP2, SNX33, SNX9, SORBS3, SPTA1, SRC, SRGAP1, SRGAP2, SRGAP3, TEC, TJP3 and YES1.</text>
</comment>
<evidence type="ECO:0000256" key="3">
    <source>
        <dbReference type="ARBA" id="ARBA00004227"/>
    </source>
</evidence>
<dbReference type="HOGENOM" id="CLU_070352_2_0_1"/>
<evidence type="ECO:0000256" key="9">
    <source>
        <dbReference type="ARBA" id="ARBA00022475"/>
    </source>
</evidence>
<dbReference type="GO" id="GO:0005615">
    <property type="term" value="C:extracellular space"/>
    <property type="evidence" value="ECO:0007669"/>
    <property type="project" value="UniProtKB-KW"/>
</dbReference>